<reference evidence="1" key="1">
    <citation type="submission" date="2021-05" db="EMBL/GenBank/DDBJ databases">
        <title>Draft genomes of bacteria isolated from model marine particles.</title>
        <authorList>
            <person name="Datta M.S."/>
            <person name="Schwartzman J.A."/>
            <person name="Enke T.N."/>
            <person name="Saavedra J."/>
            <person name="Cermak N."/>
            <person name="Cordero O.X."/>
        </authorList>
    </citation>
    <scope>NUCLEOTIDE SEQUENCE</scope>
    <source>
        <strain evidence="1">I2M19</strain>
    </source>
</reference>
<organism evidence="1 2">
    <name type="scientific">Pseudotamlana agarivorans</name>
    <dbReference type="NCBI Taxonomy" id="481183"/>
    <lineage>
        <taxon>Bacteria</taxon>
        <taxon>Pseudomonadati</taxon>
        <taxon>Bacteroidota</taxon>
        <taxon>Flavobacteriia</taxon>
        <taxon>Flavobacteriales</taxon>
        <taxon>Flavobacteriaceae</taxon>
        <taxon>Pseudotamlana</taxon>
    </lineage>
</organism>
<proteinExistence type="predicted"/>
<sequence length="301" mass="34545">MYRFITIFVFLLSINYGVGQNGKLLSKKLVDISKTPIWNRISENDKLQPDFDHLNKLNFYNINYLSDDLKVQGLLVEPKEEGKYPVVIFNRGGNRDFGKLTIATLIFYTSKLAAQGYVVIGSNYRKNDAFGGAEINDVLYLTETIKAIESADPSRIGMYGWSRGVVMTYLALQKSNEIKTAIVGNGPCDLFELAKFRPELETKVFAECIPNYWKNREIELKKRSAIFWADELDLNSSLLILSGQYDKRVNPEQADRMAGKLKSVGYDFKLMKFDTDHYFSDKKPELNTLIIDCFNNRLKHH</sequence>
<gene>
    <name evidence="1" type="ORF">KO493_03415</name>
</gene>
<comment type="caution">
    <text evidence="1">The sequence shown here is derived from an EMBL/GenBank/DDBJ whole genome shotgun (WGS) entry which is preliminary data.</text>
</comment>
<evidence type="ECO:0000313" key="1">
    <source>
        <dbReference type="EMBL" id="MBU2949743.1"/>
    </source>
</evidence>
<dbReference type="EMBL" id="JAHKPD010000008">
    <property type="protein sequence ID" value="MBU2949743.1"/>
    <property type="molecule type" value="Genomic_DNA"/>
</dbReference>
<name>A0ACC5U5Y8_9FLAO</name>
<keyword evidence="2" id="KW-1185">Reference proteome</keyword>
<dbReference type="Proteomes" id="UP001647509">
    <property type="component" value="Unassembled WGS sequence"/>
</dbReference>
<protein>
    <submittedName>
        <fullName evidence="1">Prolyl oligopeptidase family serine peptidase</fullName>
    </submittedName>
</protein>
<evidence type="ECO:0000313" key="2">
    <source>
        <dbReference type="Proteomes" id="UP001647509"/>
    </source>
</evidence>
<accession>A0ACC5U5Y8</accession>